<dbReference type="GO" id="GO:0030145">
    <property type="term" value="F:manganese ion binding"/>
    <property type="evidence" value="ECO:0007669"/>
    <property type="project" value="UniProtKB-UniRule"/>
</dbReference>
<dbReference type="InterPro" id="IPR017850">
    <property type="entry name" value="Alkaline_phosphatase_core_sf"/>
</dbReference>
<keyword evidence="4" id="KW-0963">Cytoplasm</keyword>
<comment type="function">
    <text evidence="4">Isomerase that catalyzes the conversion of deoxy-ribose 1-phosphate (dRib-1-P) and ribose 1-phosphate (Rib-1-P) to deoxy-ribose 5-phosphate (dRib-5-P) and ribose 5-phosphate (Rib-5-P), respectively.</text>
</comment>
<feature type="binding site" evidence="4">
    <location>
        <position position="355"/>
    </location>
    <ligand>
        <name>Mn(2+)</name>
        <dbReference type="ChEBI" id="CHEBI:29035"/>
        <label>2</label>
    </ligand>
</feature>
<dbReference type="NCBIfam" id="TIGR01696">
    <property type="entry name" value="deoB"/>
    <property type="match status" value="1"/>
</dbReference>
<keyword evidence="8" id="KW-1185">Reference proteome</keyword>
<dbReference type="SUPFAM" id="SSF143856">
    <property type="entry name" value="DeoB insert domain-like"/>
    <property type="match status" value="1"/>
</dbReference>
<dbReference type="HAMAP" id="MF_00740">
    <property type="entry name" value="Phosphopentomut"/>
    <property type="match status" value="1"/>
</dbReference>
<evidence type="ECO:0000256" key="5">
    <source>
        <dbReference type="NCBIfam" id="TIGR01696"/>
    </source>
</evidence>
<dbReference type="Gene3D" id="3.40.720.10">
    <property type="entry name" value="Alkaline Phosphatase, subunit A"/>
    <property type="match status" value="1"/>
</dbReference>
<dbReference type="Pfam" id="PF01676">
    <property type="entry name" value="Metalloenzyme"/>
    <property type="match status" value="1"/>
</dbReference>
<organism evidence="7 8">
    <name type="scientific">Edaphosphingomonas haloaromaticamans</name>
    <dbReference type="NCBI Taxonomy" id="653954"/>
    <lineage>
        <taxon>Bacteria</taxon>
        <taxon>Pseudomonadati</taxon>
        <taxon>Pseudomonadota</taxon>
        <taxon>Alphaproteobacteria</taxon>
        <taxon>Sphingomonadales</taxon>
        <taxon>Rhizorhabdaceae</taxon>
        <taxon>Edaphosphingomonas</taxon>
    </lineage>
</organism>
<feature type="binding site" evidence="4">
    <location>
        <position position="344"/>
    </location>
    <ligand>
        <name>Mn(2+)</name>
        <dbReference type="ChEBI" id="CHEBI:29035"/>
        <label>1</label>
    </ligand>
</feature>
<evidence type="ECO:0000256" key="1">
    <source>
        <dbReference type="ARBA" id="ARBA00010373"/>
    </source>
</evidence>
<feature type="binding site" evidence="4">
    <location>
        <position position="302"/>
    </location>
    <ligand>
        <name>Mn(2+)</name>
        <dbReference type="ChEBI" id="CHEBI:29035"/>
        <label>2</label>
    </ligand>
</feature>
<dbReference type="InterPro" id="IPR006124">
    <property type="entry name" value="Metalloenzyme"/>
</dbReference>
<dbReference type="CDD" id="cd16009">
    <property type="entry name" value="PPM"/>
    <property type="match status" value="1"/>
</dbReference>
<proteinExistence type="inferred from homology"/>
<dbReference type="EC" id="5.4.2.7" evidence="4 5"/>
<dbReference type="NCBIfam" id="NF003766">
    <property type="entry name" value="PRK05362.1"/>
    <property type="match status" value="1"/>
</dbReference>
<dbReference type="OrthoDB" id="9769930at2"/>
<dbReference type="PIRSF" id="PIRSF001491">
    <property type="entry name" value="Ppentomutase"/>
    <property type="match status" value="1"/>
</dbReference>
<name>A0A1S1H8W7_9SPHN</name>
<evidence type="ECO:0000256" key="3">
    <source>
        <dbReference type="ARBA" id="ARBA00023211"/>
    </source>
</evidence>
<dbReference type="PANTHER" id="PTHR21110">
    <property type="entry name" value="PHOSPHOPENTOMUTASE"/>
    <property type="match status" value="1"/>
</dbReference>
<dbReference type="GO" id="GO:0000287">
    <property type="term" value="F:magnesium ion binding"/>
    <property type="evidence" value="ECO:0007669"/>
    <property type="project" value="UniProtKB-UniRule"/>
</dbReference>
<dbReference type="GO" id="GO:0009117">
    <property type="term" value="P:nucleotide metabolic process"/>
    <property type="evidence" value="ECO:0007669"/>
    <property type="project" value="UniProtKB-UniRule"/>
</dbReference>
<evidence type="ECO:0000256" key="4">
    <source>
        <dbReference type="HAMAP-Rule" id="MF_00740"/>
    </source>
</evidence>
<comment type="subcellular location">
    <subcellularLocation>
        <location evidence="4">Cytoplasm</location>
    </subcellularLocation>
</comment>
<comment type="pathway">
    <text evidence="4">Carbohydrate degradation; 2-deoxy-D-ribose 1-phosphate degradation; D-glyceraldehyde 3-phosphate and acetaldehyde from 2-deoxy-alpha-D-ribose 1-phosphate: step 1/2.</text>
</comment>
<dbReference type="EMBL" id="MIPT01000001">
    <property type="protein sequence ID" value="OHT18669.1"/>
    <property type="molecule type" value="Genomic_DNA"/>
</dbReference>
<dbReference type="InterPro" id="IPR024052">
    <property type="entry name" value="Phosphopentomutase_DeoB_cap_sf"/>
</dbReference>
<dbReference type="UniPathway" id="UPA00087">
    <property type="reaction ID" value="UER00173"/>
</dbReference>
<reference evidence="7 8" key="1">
    <citation type="submission" date="2016-09" db="EMBL/GenBank/DDBJ databases">
        <title>Metabolic pathway, cell adaptation mechanisms and a novel monoxygenase revealed through proteogenomic-transcription analysis of a Sphingomonas haloaromaticamans strain degrading the fungicide ortho-phenylphenol.</title>
        <authorList>
            <person name="Perruchon C."/>
            <person name="Papadopoulou E.S."/>
            <person name="Rousidou C."/>
            <person name="Vasileiadis S."/>
            <person name="Tanou G."/>
            <person name="Amoutzias G."/>
            <person name="Molassiotis A."/>
            <person name="Karpouzas D.G."/>
        </authorList>
    </citation>
    <scope>NUCLEOTIDE SEQUENCE [LARGE SCALE GENOMIC DNA]</scope>
    <source>
        <strain evidence="7 8">P3</strain>
    </source>
</reference>
<dbReference type="GO" id="GO:0008973">
    <property type="term" value="F:phosphopentomutase activity"/>
    <property type="evidence" value="ECO:0007669"/>
    <property type="project" value="UniProtKB-UniRule"/>
</dbReference>
<comment type="catalytic activity">
    <reaction evidence="4">
        <text>alpha-D-ribose 1-phosphate = D-ribose 5-phosphate</text>
        <dbReference type="Rhea" id="RHEA:18793"/>
        <dbReference type="ChEBI" id="CHEBI:57720"/>
        <dbReference type="ChEBI" id="CHEBI:78346"/>
        <dbReference type="EC" id="5.4.2.7"/>
    </reaction>
</comment>
<dbReference type="GO" id="GO:0006015">
    <property type="term" value="P:5-phosphoribose 1-diphosphate biosynthetic process"/>
    <property type="evidence" value="ECO:0007669"/>
    <property type="project" value="UniProtKB-UniPathway"/>
</dbReference>
<feature type="binding site" evidence="4">
    <location>
        <position position="9"/>
    </location>
    <ligand>
        <name>Mn(2+)</name>
        <dbReference type="ChEBI" id="CHEBI:29035"/>
        <label>1</label>
    </ligand>
</feature>
<dbReference type="GO" id="GO:0005829">
    <property type="term" value="C:cytosol"/>
    <property type="evidence" value="ECO:0007669"/>
    <property type="project" value="TreeGrafter"/>
</dbReference>
<dbReference type="GO" id="GO:0006018">
    <property type="term" value="P:2-deoxyribose 1-phosphate catabolic process"/>
    <property type="evidence" value="ECO:0007669"/>
    <property type="project" value="UniProtKB-UniRule"/>
</dbReference>
<keyword evidence="4 7" id="KW-0413">Isomerase</keyword>
<dbReference type="PANTHER" id="PTHR21110:SF0">
    <property type="entry name" value="PHOSPHOPENTOMUTASE"/>
    <property type="match status" value="1"/>
</dbReference>
<dbReference type="AlphaFoldDB" id="A0A1S1H8W7"/>
<feature type="domain" description="Metalloenzyme" evidence="6">
    <location>
        <begin position="1"/>
        <end position="394"/>
    </location>
</feature>
<dbReference type="SUPFAM" id="SSF53649">
    <property type="entry name" value="Alkaline phosphatase-like"/>
    <property type="match status" value="1"/>
</dbReference>
<accession>A0A1S1H8W7</accession>
<evidence type="ECO:0000259" key="6">
    <source>
        <dbReference type="Pfam" id="PF01676"/>
    </source>
</evidence>
<feature type="binding site" evidence="4">
    <location>
        <position position="307"/>
    </location>
    <ligand>
        <name>Mn(2+)</name>
        <dbReference type="ChEBI" id="CHEBI:29035"/>
        <label>2</label>
    </ligand>
</feature>
<evidence type="ECO:0000313" key="8">
    <source>
        <dbReference type="Proteomes" id="UP000179467"/>
    </source>
</evidence>
<gene>
    <name evidence="4 7" type="primary">deoB</name>
    <name evidence="7" type="ORF">BHE75_00643</name>
</gene>
<dbReference type="GO" id="GO:0043094">
    <property type="term" value="P:metabolic compound salvage"/>
    <property type="evidence" value="ECO:0007669"/>
    <property type="project" value="UniProtKB-UniRule"/>
</dbReference>
<dbReference type="Gene3D" id="3.30.70.1250">
    <property type="entry name" value="Phosphopentomutase"/>
    <property type="match status" value="1"/>
</dbReference>
<keyword evidence="3 4" id="KW-0464">Manganese</keyword>
<sequence length="411" mass="43861">MRAILCVLDSLGVGEAPDAASFGDTGANTFGHIVRACSSGQGDREGFREGPIMIPNLIELGLGLAAEAAGGPLPLQRPKKATGLFGFAAELSRGKDTPSGHWEMLGLPVEFDWGFFPKTVPAMPNDFTDALIMEADLPGILGNCHASGTEIVAELGETHVRSGCPIVYTSADSVVQIAAHEEHFGLERLYEVCGIARSIADRWNIGRVIARPFIGSSAQGFQRTINRRDLVTPPHGPTLLDMAQAAGHETISIGKVGDIFGHRGISTSLKAGRNASVLDVLMKEMQRAPDGALIIANFNDFDTLFGHRRDVPGYARALERFDQDLPTLLACMRDDDILILSADHGCDPTYPGSDHTREFVPIIATGPKIKPGDIGQRETFADIGQSLASHLGLSPLSVGVNFLPKGDHGEL</sequence>
<comment type="cofactor">
    <cofactor evidence="4">
        <name>Mn(2+)</name>
        <dbReference type="ChEBI" id="CHEBI:29035"/>
    </cofactor>
    <text evidence="4">Binds 2 manganese ions.</text>
</comment>
<comment type="catalytic activity">
    <reaction evidence="4">
        <text>2-deoxy-alpha-D-ribose 1-phosphate = 2-deoxy-D-ribose 5-phosphate</text>
        <dbReference type="Rhea" id="RHEA:27658"/>
        <dbReference type="ChEBI" id="CHEBI:57259"/>
        <dbReference type="ChEBI" id="CHEBI:62877"/>
        <dbReference type="EC" id="5.4.2.7"/>
    </reaction>
</comment>
<feature type="binding site" evidence="4">
    <location>
        <position position="343"/>
    </location>
    <ligand>
        <name>Mn(2+)</name>
        <dbReference type="ChEBI" id="CHEBI:29035"/>
        <label>1</label>
    </ligand>
</feature>
<evidence type="ECO:0000313" key="7">
    <source>
        <dbReference type="EMBL" id="OHT18669.1"/>
    </source>
</evidence>
<dbReference type="RefSeq" id="WP_070932356.1">
    <property type="nucleotide sequence ID" value="NZ_MIPT01000001.1"/>
</dbReference>
<protein>
    <recommendedName>
        <fullName evidence="4 5">Phosphopentomutase</fullName>
        <ecNumber evidence="4 5">5.4.2.7</ecNumber>
    </recommendedName>
    <alternativeName>
        <fullName evidence="4">Phosphodeoxyribomutase</fullName>
    </alternativeName>
</protein>
<evidence type="ECO:0000256" key="2">
    <source>
        <dbReference type="ARBA" id="ARBA00022723"/>
    </source>
</evidence>
<dbReference type="Proteomes" id="UP000179467">
    <property type="component" value="Unassembled WGS sequence"/>
</dbReference>
<comment type="similarity">
    <text evidence="1 4">Belongs to the phosphopentomutase family.</text>
</comment>
<keyword evidence="2 4" id="KW-0479">Metal-binding</keyword>
<dbReference type="InterPro" id="IPR010045">
    <property type="entry name" value="DeoB"/>
</dbReference>
<comment type="caution">
    <text evidence="7">The sequence shown here is derived from an EMBL/GenBank/DDBJ whole genome shotgun (WGS) entry which is preliminary data.</text>
</comment>